<comment type="caution">
    <text evidence="2">The sequence shown here is derived from an EMBL/GenBank/DDBJ whole genome shotgun (WGS) entry which is preliminary data.</text>
</comment>
<evidence type="ECO:0000313" key="2">
    <source>
        <dbReference type="EMBL" id="KMZ64313.1"/>
    </source>
</evidence>
<evidence type="ECO:0000313" key="3">
    <source>
        <dbReference type="Proteomes" id="UP000036987"/>
    </source>
</evidence>
<feature type="compositionally biased region" description="Basic residues" evidence="1">
    <location>
        <begin position="135"/>
        <end position="145"/>
    </location>
</feature>
<dbReference type="Proteomes" id="UP000036987">
    <property type="component" value="Unassembled WGS sequence"/>
</dbReference>
<protein>
    <recommendedName>
        <fullName evidence="4">UBN2 domain-containing protein</fullName>
    </recommendedName>
</protein>
<proteinExistence type="predicted"/>
<dbReference type="OMA" id="MVIRNIV"/>
<accession>A0A0K9P5M7</accession>
<dbReference type="PANTHER" id="PTHR47481">
    <property type="match status" value="1"/>
</dbReference>
<dbReference type="OrthoDB" id="689502at2759"/>
<name>A0A0K9P5M7_ZOSMR</name>
<dbReference type="Pfam" id="PF14223">
    <property type="entry name" value="Retrotran_gag_2"/>
    <property type="match status" value="1"/>
</dbReference>
<keyword evidence="3" id="KW-1185">Reference proteome</keyword>
<dbReference type="EMBL" id="LFYR01001163">
    <property type="protein sequence ID" value="KMZ64313.1"/>
    <property type="molecule type" value="Genomic_DNA"/>
</dbReference>
<dbReference type="AlphaFoldDB" id="A0A0K9P5M7"/>
<gene>
    <name evidence="2" type="ORF">ZOSMA_375G00010</name>
</gene>
<sequence>MQTSIIKCATTKEAWDFLEKFLTLIFHIHVKFLLHKVCTTKHSSFVSMFDYLMVIRNIVDALEASGTTVSDDDLVMYVVDGLFPSYKAFQTALSMRGSPVTFDEIHILLLTEEDLLSRTGETTENPPAFYESKERSKRKQPKNKSMKNNSSAPATNFSTTTPSQGTDSALASVTTAMTTPTVVSIPTVVTPPQLIVLHRFYLLHPL</sequence>
<dbReference type="PANTHER" id="PTHR47481:SF31">
    <property type="entry name" value="OS01G0873500 PROTEIN"/>
    <property type="match status" value="1"/>
</dbReference>
<evidence type="ECO:0008006" key="4">
    <source>
        <dbReference type="Google" id="ProtNLM"/>
    </source>
</evidence>
<dbReference type="STRING" id="29655.A0A0K9P5M7"/>
<reference evidence="3" key="1">
    <citation type="journal article" date="2016" name="Nature">
        <title>The genome of the seagrass Zostera marina reveals angiosperm adaptation to the sea.</title>
        <authorList>
            <person name="Olsen J.L."/>
            <person name="Rouze P."/>
            <person name="Verhelst B."/>
            <person name="Lin Y.-C."/>
            <person name="Bayer T."/>
            <person name="Collen J."/>
            <person name="Dattolo E."/>
            <person name="De Paoli E."/>
            <person name="Dittami S."/>
            <person name="Maumus F."/>
            <person name="Michel G."/>
            <person name="Kersting A."/>
            <person name="Lauritano C."/>
            <person name="Lohaus R."/>
            <person name="Toepel M."/>
            <person name="Tonon T."/>
            <person name="Vanneste K."/>
            <person name="Amirebrahimi M."/>
            <person name="Brakel J."/>
            <person name="Bostroem C."/>
            <person name="Chovatia M."/>
            <person name="Grimwood J."/>
            <person name="Jenkins J.W."/>
            <person name="Jueterbock A."/>
            <person name="Mraz A."/>
            <person name="Stam W.T."/>
            <person name="Tice H."/>
            <person name="Bornberg-Bauer E."/>
            <person name="Green P.J."/>
            <person name="Pearson G.A."/>
            <person name="Procaccini G."/>
            <person name="Duarte C.M."/>
            <person name="Schmutz J."/>
            <person name="Reusch T.B.H."/>
            <person name="Van de Peer Y."/>
        </authorList>
    </citation>
    <scope>NUCLEOTIDE SEQUENCE [LARGE SCALE GENOMIC DNA]</scope>
    <source>
        <strain evidence="3">cv. Finnish</strain>
    </source>
</reference>
<organism evidence="2 3">
    <name type="scientific">Zostera marina</name>
    <name type="common">Eelgrass</name>
    <dbReference type="NCBI Taxonomy" id="29655"/>
    <lineage>
        <taxon>Eukaryota</taxon>
        <taxon>Viridiplantae</taxon>
        <taxon>Streptophyta</taxon>
        <taxon>Embryophyta</taxon>
        <taxon>Tracheophyta</taxon>
        <taxon>Spermatophyta</taxon>
        <taxon>Magnoliopsida</taxon>
        <taxon>Liliopsida</taxon>
        <taxon>Zosteraceae</taxon>
        <taxon>Zostera</taxon>
    </lineage>
</organism>
<feature type="compositionally biased region" description="Polar residues" evidence="1">
    <location>
        <begin position="146"/>
        <end position="167"/>
    </location>
</feature>
<evidence type="ECO:0000256" key="1">
    <source>
        <dbReference type="SAM" id="MobiDB-lite"/>
    </source>
</evidence>
<feature type="region of interest" description="Disordered" evidence="1">
    <location>
        <begin position="119"/>
        <end position="167"/>
    </location>
</feature>